<keyword evidence="3" id="KW-1185">Reference proteome</keyword>
<dbReference type="RefSeq" id="WP_257317821.1">
    <property type="nucleotide sequence ID" value="NZ_JANFDG010000034.1"/>
</dbReference>
<proteinExistence type="predicted"/>
<dbReference type="PANTHER" id="PTHR43283:SF7">
    <property type="entry name" value="BETA-LACTAMASE-RELATED DOMAIN-CONTAINING PROTEIN"/>
    <property type="match status" value="1"/>
</dbReference>
<dbReference type="EMBL" id="JBHRSP010000037">
    <property type="protein sequence ID" value="MFC3075594.1"/>
    <property type="molecule type" value="Genomic_DNA"/>
</dbReference>
<keyword evidence="2" id="KW-0378">Hydrolase</keyword>
<dbReference type="InterPro" id="IPR001466">
    <property type="entry name" value="Beta-lactam-related"/>
</dbReference>
<dbReference type="EC" id="3.-.-.-" evidence="2"/>
<sequence>MRRLYRLAAWTLSILALLLAVGASWLIVSPPALLSVGTGYAAKIVCSSVFVSGRDPDAVMAEDVQAPGHPLLKLMRQDVDRAEKTVTVHFLGLFAPGHAAWHEDFGCAGVPDGDFEAARQAVSDVPMPDMPAGDPSVAWPEGEAAAPEARFQALLADPALTGPGMRATVVVHDGRIVAEAYGEGFSPQTPLAGWSMTKTVNAALVGRLFLMGALSPERADLFPEWRGDARARITLADLLAMESGLAFNEHYGAVADVTRMLFLEPDMTRFVLSLPLEANPGERFTYSSGTAVLLSRLWMGATGGRAQALSFPAGALFQPLGMASAVMEADETGIFVGSSYMYASARDWARFTQFLADDGVWNGVRLLPDGFVAAMRTPNATSDGTYSRAQTWLKGPGPKRDAEHGLPADTFWLRGHDGQSAAIIPSRRLVVLRLGLTPSALGYEPQVLVRKVLDVLDG</sequence>
<evidence type="ECO:0000313" key="3">
    <source>
        <dbReference type="Proteomes" id="UP001595377"/>
    </source>
</evidence>
<dbReference type="Pfam" id="PF00144">
    <property type="entry name" value="Beta-lactamase"/>
    <property type="match status" value="1"/>
</dbReference>
<organism evidence="2 3">
    <name type="scientific">Shinella pollutisoli</name>
    <dbReference type="NCBI Taxonomy" id="2250594"/>
    <lineage>
        <taxon>Bacteria</taxon>
        <taxon>Pseudomonadati</taxon>
        <taxon>Pseudomonadota</taxon>
        <taxon>Alphaproteobacteria</taxon>
        <taxon>Hyphomicrobiales</taxon>
        <taxon>Rhizobiaceae</taxon>
        <taxon>Shinella</taxon>
    </lineage>
</organism>
<dbReference type="Gene3D" id="3.40.710.10">
    <property type="entry name" value="DD-peptidase/beta-lactamase superfamily"/>
    <property type="match status" value="1"/>
</dbReference>
<name>A0ABV7DMH8_9HYPH</name>
<accession>A0ABV7DMH8</accession>
<feature type="domain" description="Beta-lactamase-related" evidence="1">
    <location>
        <begin position="167"/>
        <end position="432"/>
    </location>
</feature>
<evidence type="ECO:0000259" key="1">
    <source>
        <dbReference type="Pfam" id="PF00144"/>
    </source>
</evidence>
<dbReference type="Proteomes" id="UP001595377">
    <property type="component" value="Unassembled WGS sequence"/>
</dbReference>
<dbReference type="PANTHER" id="PTHR43283">
    <property type="entry name" value="BETA-LACTAMASE-RELATED"/>
    <property type="match status" value="1"/>
</dbReference>
<comment type="caution">
    <text evidence="2">The sequence shown here is derived from an EMBL/GenBank/DDBJ whole genome shotgun (WGS) entry which is preliminary data.</text>
</comment>
<dbReference type="GO" id="GO:0016787">
    <property type="term" value="F:hydrolase activity"/>
    <property type="evidence" value="ECO:0007669"/>
    <property type="project" value="UniProtKB-KW"/>
</dbReference>
<gene>
    <name evidence="2" type="ORF">ACFOHH_20960</name>
</gene>
<reference evidence="3" key="1">
    <citation type="journal article" date="2019" name="Int. J. Syst. Evol. Microbiol.">
        <title>The Global Catalogue of Microorganisms (GCM) 10K type strain sequencing project: providing services to taxonomists for standard genome sequencing and annotation.</title>
        <authorList>
            <consortium name="The Broad Institute Genomics Platform"/>
            <consortium name="The Broad Institute Genome Sequencing Center for Infectious Disease"/>
            <person name="Wu L."/>
            <person name="Ma J."/>
        </authorList>
    </citation>
    <scope>NUCLEOTIDE SEQUENCE [LARGE SCALE GENOMIC DNA]</scope>
    <source>
        <strain evidence="3">KCTC 52677</strain>
    </source>
</reference>
<dbReference type="SUPFAM" id="SSF56601">
    <property type="entry name" value="beta-lactamase/transpeptidase-like"/>
    <property type="match status" value="1"/>
</dbReference>
<protein>
    <submittedName>
        <fullName evidence="2">Serine hydrolase domain-containing protein</fullName>
        <ecNumber evidence="2">3.-.-.-</ecNumber>
    </submittedName>
</protein>
<dbReference type="InterPro" id="IPR050789">
    <property type="entry name" value="Diverse_Enzym_Activities"/>
</dbReference>
<evidence type="ECO:0000313" key="2">
    <source>
        <dbReference type="EMBL" id="MFC3075594.1"/>
    </source>
</evidence>
<dbReference type="InterPro" id="IPR012338">
    <property type="entry name" value="Beta-lactam/transpept-like"/>
</dbReference>